<evidence type="ECO:0000256" key="1">
    <source>
        <dbReference type="SAM" id="MobiDB-lite"/>
    </source>
</evidence>
<evidence type="ECO:0000313" key="2">
    <source>
        <dbReference type="EMBL" id="KAJ1096258.1"/>
    </source>
</evidence>
<organism evidence="2 3">
    <name type="scientific">Pleurodeles waltl</name>
    <name type="common">Iberian ribbed newt</name>
    <dbReference type="NCBI Taxonomy" id="8319"/>
    <lineage>
        <taxon>Eukaryota</taxon>
        <taxon>Metazoa</taxon>
        <taxon>Chordata</taxon>
        <taxon>Craniata</taxon>
        <taxon>Vertebrata</taxon>
        <taxon>Euteleostomi</taxon>
        <taxon>Amphibia</taxon>
        <taxon>Batrachia</taxon>
        <taxon>Caudata</taxon>
        <taxon>Salamandroidea</taxon>
        <taxon>Salamandridae</taxon>
        <taxon>Pleurodelinae</taxon>
        <taxon>Pleurodeles</taxon>
    </lineage>
</organism>
<feature type="region of interest" description="Disordered" evidence="1">
    <location>
        <begin position="1"/>
        <end position="169"/>
    </location>
</feature>
<feature type="compositionally biased region" description="Basic and acidic residues" evidence="1">
    <location>
        <begin position="109"/>
        <end position="123"/>
    </location>
</feature>
<protein>
    <submittedName>
        <fullName evidence="2">Uncharacterized protein</fullName>
    </submittedName>
</protein>
<gene>
    <name evidence="2" type="ORF">NDU88_001401</name>
</gene>
<dbReference type="Proteomes" id="UP001066276">
    <property type="component" value="Chromosome 10"/>
</dbReference>
<feature type="compositionally biased region" description="Basic and acidic residues" evidence="1">
    <location>
        <begin position="41"/>
        <end position="63"/>
    </location>
</feature>
<dbReference type="AlphaFoldDB" id="A0AAV7M313"/>
<sequence>MDRTACSHKHPHNNANGRQEEKADAGETERCADQECEQDAGGERDTSIRQEEEADAGETKGDADQEYGGDAGGECDAKVKQDEGMDGLLETEDTGQEREEDTEGASQSDKLHSSRIKDPETHHVPGGTWLAQVRAQLQGSASALLKKENGSRGDTEELKGDSHSLDKKGAVRELKKNSLGHMMAGAPEQLHSG</sequence>
<feature type="compositionally biased region" description="Acidic residues" evidence="1">
    <location>
        <begin position="89"/>
        <end position="103"/>
    </location>
</feature>
<name>A0AAV7M313_PLEWA</name>
<feature type="compositionally biased region" description="Basic and acidic residues" evidence="1">
    <location>
        <begin position="18"/>
        <end position="33"/>
    </location>
</feature>
<accession>A0AAV7M313</accession>
<evidence type="ECO:0000313" key="3">
    <source>
        <dbReference type="Proteomes" id="UP001066276"/>
    </source>
</evidence>
<feature type="compositionally biased region" description="Basic residues" evidence="1">
    <location>
        <begin position="1"/>
        <end position="12"/>
    </location>
</feature>
<proteinExistence type="predicted"/>
<feature type="compositionally biased region" description="Basic and acidic residues" evidence="1">
    <location>
        <begin position="145"/>
        <end position="169"/>
    </location>
</feature>
<keyword evidence="3" id="KW-1185">Reference proteome</keyword>
<comment type="caution">
    <text evidence="2">The sequence shown here is derived from an EMBL/GenBank/DDBJ whole genome shotgun (WGS) entry which is preliminary data.</text>
</comment>
<reference evidence="2" key="1">
    <citation type="journal article" date="2022" name="bioRxiv">
        <title>Sequencing and chromosome-scale assembly of the giantPleurodeles waltlgenome.</title>
        <authorList>
            <person name="Brown T."/>
            <person name="Elewa A."/>
            <person name="Iarovenko S."/>
            <person name="Subramanian E."/>
            <person name="Araus A.J."/>
            <person name="Petzold A."/>
            <person name="Susuki M."/>
            <person name="Suzuki K.-i.T."/>
            <person name="Hayashi T."/>
            <person name="Toyoda A."/>
            <person name="Oliveira C."/>
            <person name="Osipova E."/>
            <person name="Leigh N.D."/>
            <person name="Simon A."/>
            <person name="Yun M.H."/>
        </authorList>
    </citation>
    <scope>NUCLEOTIDE SEQUENCE</scope>
    <source>
        <strain evidence="2">20211129_DDA</strain>
        <tissue evidence="2">Liver</tissue>
    </source>
</reference>
<dbReference type="EMBL" id="JANPWB010000014">
    <property type="protein sequence ID" value="KAJ1096258.1"/>
    <property type="molecule type" value="Genomic_DNA"/>
</dbReference>